<evidence type="ECO:0000256" key="4">
    <source>
        <dbReference type="ARBA" id="ARBA00023134"/>
    </source>
</evidence>
<name>A0A8K0EIS3_BRALA</name>
<dbReference type="EMBL" id="OV696687">
    <property type="protein sequence ID" value="CAH1252935.1"/>
    <property type="molecule type" value="Genomic_DNA"/>
</dbReference>
<organism evidence="9 10">
    <name type="scientific">Branchiostoma lanceolatum</name>
    <name type="common">Common lancelet</name>
    <name type="synonym">Amphioxus lanceolatum</name>
    <dbReference type="NCBI Taxonomy" id="7740"/>
    <lineage>
        <taxon>Eukaryota</taxon>
        <taxon>Metazoa</taxon>
        <taxon>Chordata</taxon>
        <taxon>Cephalochordata</taxon>
        <taxon>Leptocardii</taxon>
        <taxon>Amphioxiformes</taxon>
        <taxon>Branchiostomatidae</taxon>
        <taxon>Branchiostoma</taxon>
    </lineage>
</organism>
<evidence type="ECO:0000313" key="9">
    <source>
        <dbReference type="EMBL" id="CAH1252935.1"/>
    </source>
</evidence>
<comment type="subcellular location">
    <subcellularLocation>
        <location evidence="1">Membrane</location>
        <topology evidence="1">Lipid-anchor</topology>
    </subcellularLocation>
</comment>
<dbReference type="InterPro" id="IPR005225">
    <property type="entry name" value="Small_GTP-bd"/>
</dbReference>
<gene>
    <name evidence="9" type="primary">RAB8B</name>
    <name evidence="9" type="ORF">BLAG_LOCUS12868</name>
</gene>
<dbReference type="GO" id="GO:0016020">
    <property type="term" value="C:membrane"/>
    <property type="evidence" value="ECO:0007669"/>
    <property type="project" value="UniProtKB-SubCell"/>
</dbReference>
<feature type="region of interest" description="Disordered" evidence="8">
    <location>
        <begin position="376"/>
        <end position="396"/>
    </location>
</feature>
<dbReference type="FunFam" id="3.30.70.580:FF:000057">
    <property type="entry name" value="tRNA pseudouridine synthase"/>
    <property type="match status" value="1"/>
</dbReference>
<dbReference type="PANTHER" id="PTHR47980">
    <property type="entry name" value="LD44762P"/>
    <property type="match status" value="1"/>
</dbReference>
<dbReference type="FunFam" id="3.40.50.300:FF:001447">
    <property type="entry name" value="Ras-related protein Rab-1B"/>
    <property type="match status" value="1"/>
</dbReference>
<keyword evidence="4" id="KW-0342">GTP-binding</keyword>
<dbReference type="InterPro" id="IPR001806">
    <property type="entry name" value="Small_GTPase"/>
</dbReference>
<dbReference type="SUPFAM" id="SSF55120">
    <property type="entry name" value="Pseudouridine synthase"/>
    <property type="match status" value="1"/>
</dbReference>
<feature type="compositionally biased region" description="Polar residues" evidence="8">
    <location>
        <begin position="383"/>
        <end position="396"/>
    </location>
</feature>
<dbReference type="GO" id="GO:0005525">
    <property type="term" value="F:GTP binding"/>
    <property type="evidence" value="ECO:0007669"/>
    <property type="project" value="UniProtKB-KW"/>
</dbReference>
<dbReference type="GO" id="GO:0009982">
    <property type="term" value="F:pseudouridine synthase activity"/>
    <property type="evidence" value="ECO:0007669"/>
    <property type="project" value="InterPro"/>
</dbReference>
<accession>A0A8K0EIS3</accession>
<dbReference type="Gene3D" id="3.40.50.300">
    <property type="entry name" value="P-loop containing nucleotide triphosphate hydrolases"/>
    <property type="match status" value="1"/>
</dbReference>
<keyword evidence="7" id="KW-0636">Prenylation</keyword>
<evidence type="ECO:0000256" key="7">
    <source>
        <dbReference type="ARBA" id="ARBA00023289"/>
    </source>
</evidence>
<dbReference type="OrthoDB" id="9973626at2759"/>
<comment type="similarity">
    <text evidence="2">Belongs to the small GTPase superfamily. Rab family.</text>
</comment>
<evidence type="ECO:0000256" key="5">
    <source>
        <dbReference type="ARBA" id="ARBA00023235"/>
    </source>
</evidence>
<evidence type="ECO:0000256" key="8">
    <source>
        <dbReference type="SAM" id="MobiDB-lite"/>
    </source>
</evidence>
<protein>
    <submittedName>
        <fullName evidence="9">RAB8B protein</fullName>
    </submittedName>
</protein>
<dbReference type="PRINTS" id="PR00449">
    <property type="entry name" value="RASTRNSFRMNG"/>
</dbReference>
<keyword evidence="6" id="KW-0449">Lipoprotein</keyword>
<evidence type="ECO:0000256" key="1">
    <source>
        <dbReference type="ARBA" id="ARBA00004635"/>
    </source>
</evidence>
<dbReference type="SMART" id="SM00173">
    <property type="entry name" value="RAS"/>
    <property type="match status" value="1"/>
</dbReference>
<evidence type="ECO:0000256" key="3">
    <source>
        <dbReference type="ARBA" id="ARBA00022741"/>
    </source>
</evidence>
<evidence type="ECO:0000256" key="2">
    <source>
        <dbReference type="ARBA" id="ARBA00006270"/>
    </source>
</evidence>
<dbReference type="CDD" id="cd00154">
    <property type="entry name" value="Rab"/>
    <property type="match status" value="1"/>
</dbReference>
<dbReference type="GO" id="GO:0001522">
    <property type="term" value="P:pseudouridine synthesis"/>
    <property type="evidence" value="ECO:0007669"/>
    <property type="project" value="InterPro"/>
</dbReference>
<proteinExistence type="inferred from homology"/>
<evidence type="ECO:0000256" key="6">
    <source>
        <dbReference type="ARBA" id="ARBA00023288"/>
    </source>
</evidence>
<dbReference type="InterPro" id="IPR027417">
    <property type="entry name" value="P-loop_NTPase"/>
</dbReference>
<reference evidence="9" key="1">
    <citation type="submission" date="2022-01" db="EMBL/GenBank/DDBJ databases">
        <authorList>
            <person name="Braso-Vives M."/>
        </authorList>
    </citation>
    <scope>NUCLEOTIDE SEQUENCE</scope>
</reference>
<evidence type="ECO:0000313" key="10">
    <source>
        <dbReference type="Proteomes" id="UP000838412"/>
    </source>
</evidence>
<dbReference type="InterPro" id="IPR050305">
    <property type="entry name" value="Small_GTPase_Rab"/>
</dbReference>
<sequence>MVRYLLQFQYLGTHFRGVPRVTPVERAAGYSGVEDALSDAFSCLNYKLAEPPNIHVSSRTDSGVHALCNTAHADLIYGANQEQLDPDAIVHTINRNITQMGRSDIRLMNCRPVPPTFNSRHQALGRTYLYRVVSGCYHSRLPIIEFDRSWGVMESMSRPQLAVPRGPAPPYDFQLQVVMVGESSVGKTCIINRFTEDKYEDPISTVDDPARGKVGGDLPQDEAGRPPAWYGIDFKIRIFEMFGKRIRLQIWDTAGHEKFNTITTQYYHRADGVLLVYDITREHTFVSIPKWLNQVDVYASHDVERYLLGNKCDQEVLREVPRERAEKFAVEYNINFVEVSAKTNTGIEHAFRDLVESILRKRPDAPTMMDERIQLNRGDYERSPQSATKSCSGRCV</sequence>
<dbReference type="Proteomes" id="UP000838412">
    <property type="component" value="Chromosome 2"/>
</dbReference>
<dbReference type="InterPro" id="IPR020103">
    <property type="entry name" value="PsdUridine_synth_cat_dom_sf"/>
</dbReference>
<dbReference type="PROSITE" id="PS51419">
    <property type="entry name" value="RAB"/>
    <property type="match status" value="1"/>
</dbReference>
<dbReference type="SMART" id="SM00174">
    <property type="entry name" value="RHO"/>
    <property type="match status" value="1"/>
</dbReference>
<dbReference type="GO" id="GO:0003924">
    <property type="term" value="F:GTPase activity"/>
    <property type="evidence" value="ECO:0007669"/>
    <property type="project" value="InterPro"/>
</dbReference>
<dbReference type="GO" id="GO:0003723">
    <property type="term" value="F:RNA binding"/>
    <property type="evidence" value="ECO:0007669"/>
    <property type="project" value="InterPro"/>
</dbReference>
<dbReference type="Pfam" id="PF00071">
    <property type="entry name" value="Ras"/>
    <property type="match status" value="2"/>
</dbReference>
<dbReference type="Gene3D" id="3.30.70.580">
    <property type="entry name" value="Pseudouridine synthase I, catalytic domain, N-terminal subdomain"/>
    <property type="match status" value="1"/>
</dbReference>
<dbReference type="NCBIfam" id="TIGR00231">
    <property type="entry name" value="small_GTP"/>
    <property type="match status" value="1"/>
</dbReference>
<dbReference type="SMART" id="SM00176">
    <property type="entry name" value="RAN"/>
    <property type="match status" value="1"/>
</dbReference>
<dbReference type="InterPro" id="IPR020094">
    <property type="entry name" value="TruA/RsuA/RluB/E/F_N"/>
</dbReference>
<keyword evidence="5" id="KW-0413">Isomerase</keyword>
<dbReference type="PROSITE" id="PS51421">
    <property type="entry name" value="RAS"/>
    <property type="match status" value="1"/>
</dbReference>
<dbReference type="SMART" id="SM00175">
    <property type="entry name" value="RAB"/>
    <property type="match status" value="1"/>
</dbReference>
<keyword evidence="3" id="KW-0547">Nucleotide-binding</keyword>
<dbReference type="SUPFAM" id="SSF52540">
    <property type="entry name" value="P-loop containing nucleoside triphosphate hydrolases"/>
    <property type="match status" value="1"/>
</dbReference>
<dbReference type="AlphaFoldDB" id="A0A8K0EIS3"/>
<keyword evidence="10" id="KW-1185">Reference proteome</keyword>